<name>A0ABN8ZDF7_RANTA</name>
<dbReference type="Proteomes" id="UP001176941">
    <property type="component" value="Chromosome 31"/>
</dbReference>
<evidence type="ECO:0000313" key="1">
    <source>
        <dbReference type="EMBL" id="CAI9171835.1"/>
    </source>
</evidence>
<proteinExistence type="predicted"/>
<evidence type="ECO:0000313" key="2">
    <source>
        <dbReference type="Proteomes" id="UP001176941"/>
    </source>
</evidence>
<keyword evidence="2" id="KW-1185">Reference proteome</keyword>
<organism evidence="1 2">
    <name type="scientific">Rangifer tarandus platyrhynchus</name>
    <name type="common">Svalbard reindeer</name>
    <dbReference type="NCBI Taxonomy" id="3082113"/>
    <lineage>
        <taxon>Eukaryota</taxon>
        <taxon>Metazoa</taxon>
        <taxon>Chordata</taxon>
        <taxon>Craniata</taxon>
        <taxon>Vertebrata</taxon>
        <taxon>Euteleostomi</taxon>
        <taxon>Mammalia</taxon>
        <taxon>Eutheria</taxon>
        <taxon>Laurasiatheria</taxon>
        <taxon>Artiodactyla</taxon>
        <taxon>Ruminantia</taxon>
        <taxon>Pecora</taxon>
        <taxon>Cervidae</taxon>
        <taxon>Odocoileinae</taxon>
        <taxon>Rangifer</taxon>
    </lineage>
</organism>
<sequence>MRYFFKSFQFRLVTGYFFFFPQPHSVGNPCELPGKGKKKKASWKGEKKRKLDMKSVPPLIPCPHLPAFHTHTPPCSMCNHPCQWTEPSRMRYMASGHTNTPAHAHLSPPLSIYTDFTVMSEAV</sequence>
<dbReference type="EMBL" id="OX459967">
    <property type="protein sequence ID" value="CAI9171835.1"/>
    <property type="molecule type" value="Genomic_DNA"/>
</dbReference>
<accession>A0ABN8ZDF7</accession>
<reference evidence="1" key="1">
    <citation type="submission" date="2023-04" db="EMBL/GenBank/DDBJ databases">
        <authorList>
            <consortium name="ELIXIR-Norway"/>
        </authorList>
    </citation>
    <scope>NUCLEOTIDE SEQUENCE [LARGE SCALE GENOMIC DNA]</scope>
</reference>
<gene>
    <name evidence="1" type="ORF">MRATA1EN1_LOCUS20797</name>
</gene>
<protein>
    <submittedName>
        <fullName evidence="1">Uncharacterized protein</fullName>
    </submittedName>
</protein>